<feature type="domain" description="Dynamin-type G" evidence="5">
    <location>
        <begin position="43"/>
        <end position="357"/>
    </location>
</feature>
<dbReference type="GO" id="GO:0005525">
    <property type="term" value="F:GTP binding"/>
    <property type="evidence" value="ECO:0007669"/>
    <property type="project" value="InterPro"/>
</dbReference>
<dbReference type="Gene3D" id="1.20.120.1240">
    <property type="entry name" value="Dynamin, middle domain"/>
    <property type="match status" value="1"/>
</dbReference>
<evidence type="ECO:0000259" key="5">
    <source>
        <dbReference type="PROSITE" id="PS51718"/>
    </source>
</evidence>
<name>K5WAJ2_PHACS</name>
<dbReference type="GO" id="GO:0005874">
    <property type="term" value="C:microtubule"/>
    <property type="evidence" value="ECO:0007669"/>
    <property type="project" value="TreeGrafter"/>
</dbReference>
<feature type="region of interest" description="Disordered" evidence="3">
    <location>
        <begin position="434"/>
        <end position="464"/>
    </location>
</feature>
<evidence type="ECO:0008006" key="8">
    <source>
        <dbReference type="Google" id="ProtNLM"/>
    </source>
</evidence>
<dbReference type="CDD" id="cd08771">
    <property type="entry name" value="DLP_1"/>
    <property type="match status" value="1"/>
</dbReference>
<dbReference type="InterPro" id="IPR001401">
    <property type="entry name" value="Dynamin_GTPase"/>
</dbReference>
<evidence type="ECO:0000256" key="1">
    <source>
        <dbReference type="ARBA" id="ARBA00022741"/>
    </source>
</evidence>
<dbReference type="InterPro" id="IPR020850">
    <property type="entry name" value="GED_dom"/>
</dbReference>
<dbReference type="RefSeq" id="XP_007394091.1">
    <property type="nucleotide sequence ID" value="XM_007394029.1"/>
</dbReference>
<protein>
    <recommendedName>
        <fullName evidence="8">Dynamin-type G domain-containing protein</fullName>
    </recommendedName>
</protein>
<dbReference type="Pfam" id="PF01031">
    <property type="entry name" value="Dynamin_M"/>
    <property type="match status" value="1"/>
</dbReference>
<dbReference type="Pfam" id="PF02212">
    <property type="entry name" value="GED"/>
    <property type="match status" value="1"/>
</dbReference>
<dbReference type="Gene3D" id="3.40.50.300">
    <property type="entry name" value="P-loop containing nucleotide triphosphate hydrolases"/>
    <property type="match status" value="1"/>
</dbReference>
<dbReference type="HOGENOM" id="CLU_008964_4_1_1"/>
<dbReference type="GeneID" id="18912623"/>
<evidence type="ECO:0000256" key="3">
    <source>
        <dbReference type="SAM" id="MobiDB-lite"/>
    </source>
</evidence>
<feature type="domain" description="GED" evidence="4">
    <location>
        <begin position="629"/>
        <end position="725"/>
    </location>
</feature>
<evidence type="ECO:0000259" key="4">
    <source>
        <dbReference type="PROSITE" id="PS51388"/>
    </source>
</evidence>
<dbReference type="Proteomes" id="UP000008370">
    <property type="component" value="Unassembled WGS sequence"/>
</dbReference>
<dbReference type="KEGG" id="pco:PHACADRAFT_207519"/>
<dbReference type="STRING" id="650164.K5WAJ2"/>
<feature type="region of interest" description="Disordered" evidence="3">
    <location>
        <begin position="900"/>
        <end position="936"/>
    </location>
</feature>
<dbReference type="InterPro" id="IPR045063">
    <property type="entry name" value="Dynamin_N"/>
</dbReference>
<dbReference type="PRINTS" id="PR00195">
    <property type="entry name" value="DYNAMIN"/>
</dbReference>
<feature type="region of interest" description="Disordered" evidence="3">
    <location>
        <begin position="771"/>
        <end position="792"/>
    </location>
</feature>
<proteinExistence type="predicted"/>
<dbReference type="GO" id="GO:0008017">
    <property type="term" value="F:microtubule binding"/>
    <property type="evidence" value="ECO:0007669"/>
    <property type="project" value="TreeGrafter"/>
</dbReference>
<dbReference type="GO" id="GO:0005886">
    <property type="term" value="C:plasma membrane"/>
    <property type="evidence" value="ECO:0007669"/>
    <property type="project" value="TreeGrafter"/>
</dbReference>
<dbReference type="InterPro" id="IPR027417">
    <property type="entry name" value="P-loop_NTPase"/>
</dbReference>
<evidence type="ECO:0000313" key="6">
    <source>
        <dbReference type="EMBL" id="EKM56235.1"/>
    </source>
</evidence>
<dbReference type="GO" id="GO:0031623">
    <property type="term" value="P:receptor internalization"/>
    <property type="evidence" value="ECO:0007669"/>
    <property type="project" value="TreeGrafter"/>
</dbReference>
<keyword evidence="2" id="KW-0342">GTP-binding</keyword>
<dbReference type="InterPro" id="IPR000375">
    <property type="entry name" value="Dynamin_stalk"/>
</dbReference>
<dbReference type="InterPro" id="IPR003130">
    <property type="entry name" value="GED"/>
</dbReference>
<feature type="compositionally biased region" description="Polar residues" evidence="3">
    <location>
        <begin position="775"/>
        <end position="787"/>
    </location>
</feature>
<dbReference type="SUPFAM" id="SSF52540">
    <property type="entry name" value="P-loop containing nucleoside triphosphate hydrolases"/>
    <property type="match status" value="1"/>
</dbReference>
<dbReference type="PANTHER" id="PTHR11566:SF131">
    <property type="entry name" value="GTPASE, PUTATIVE (AFU_ORTHOLOGUE AFUA_6G07630)-RELATED"/>
    <property type="match status" value="1"/>
</dbReference>
<feature type="region of interest" description="Disordered" evidence="3">
    <location>
        <begin position="807"/>
        <end position="839"/>
    </location>
</feature>
<dbReference type="SMART" id="SM00053">
    <property type="entry name" value="DYNc"/>
    <property type="match status" value="1"/>
</dbReference>
<accession>K5WAJ2</accession>
<dbReference type="InParanoid" id="K5WAJ2"/>
<organism evidence="6 7">
    <name type="scientific">Phanerochaete carnosa (strain HHB-10118-sp)</name>
    <name type="common">White-rot fungus</name>
    <name type="synonym">Peniophora carnosa</name>
    <dbReference type="NCBI Taxonomy" id="650164"/>
    <lineage>
        <taxon>Eukaryota</taxon>
        <taxon>Fungi</taxon>
        <taxon>Dikarya</taxon>
        <taxon>Basidiomycota</taxon>
        <taxon>Agaricomycotina</taxon>
        <taxon>Agaricomycetes</taxon>
        <taxon>Polyporales</taxon>
        <taxon>Phanerochaetaceae</taxon>
        <taxon>Phanerochaete</taxon>
    </lineage>
</organism>
<dbReference type="GO" id="GO:0005737">
    <property type="term" value="C:cytoplasm"/>
    <property type="evidence" value="ECO:0007669"/>
    <property type="project" value="TreeGrafter"/>
</dbReference>
<feature type="compositionally biased region" description="Acidic residues" evidence="3">
    <location>
        <begin position="453"/>
        <end position="463"/>
    </location>
</feature>
<dbReference type="GO" id="GO:0003924">
    <property type="term" value="F:GTPase activity"/>
    <property type="evidence" value="ECO:0007669"/>
    <property type="project" value="InterPro"/>
</dbReference>
<evidence type="ECO:0000313" key="7">
    <source>
        <dbReference type="Proteomes" id="UP000008370"/>
    </source>
</evidence>
<reference evidence="6 7" key="1">
    <citation type="journal article" date="2012" name="BMC Genomics">
        <title>Comparative genomics of the white-rot fungi, Phanerochaete carnosa and P. chrysosporium, to elucidate the genetic basis of the distinct wood types they colonize.</title>
        <authorList>
            <person name="Suzuki H."/>
            <person name="MacDonald J."/>
            <person name="Syed K."/>
            <person name="Salamov A."/>
            <person name="Hori C."/>
            <person name="Aerts A."/>
            <person name="Henrissat B."/>
            <person name="Wiebenga A."/>
            <person name="vanKuyk P.A."/>
            <person name="Barry K."/>
            <person name="Lindquist E."/>
            <person name="LaButti K."/>
            <person name="Lapidus A."/>
            <person name="Lucas S."/>
            <person name="Coutinho P."/>
            <person name="Gong Y."/>
            <person name="Samejima M."/>
            <person name="Mahadevan R."/>
            <person name="Abou-Zaid M."/>
            <person name="de Vries R.P."/>
            <person name="Igarashi K."/>
            <person name="Yadav J.S."/>
            <person name="Grigoriev I.V."/>
            <person name="Master E.R."/>
        </authorList>
    </citation>
    <scope>NUCLEOTIDE SEQUENCE [LARGE SCALE GENOMIC DNA]</scope>
    <source>
        <strain evidence="6 7">HHB-10118-sp</strain>
    </source>
</reference>
<dbReference type="OrthoDB" id="5061070at2759"/>
<dbReference type="InterPro" id="IPR030381">
    <property type="entry name" value="G_DYNAMIN_dom"/>
</dbReference>
<dbReference type="Pfam" id="PF00350">
    <property type="entry name" value="Dynamin_N"/>
    <property type="match status" value="1"/>
</dbReference>
<sequence length="936" mass="104193">MPNTSMGDTGNSSTDIAASKFAVHARKTIKLITSLRALGAEADFDLPRIAVIGNQSAGKSSLVEAISGIAVPRAAGRACTRCPMECRLTNSDRPWQCQILLRREVDGNGRQIYPVQEERFGPVLHDKAELEEMIRRAQLAILNPGVAKGSFEIFDTTSLKPGEKPEISQEQLEFSSNVVCLDLQGPDLPDLSFIDLPGIISMVGEDEDESNIEAIKNMVEEHIKGNTLILLTINMRDDMSNQGAARLAKLSDEKGDRTIGVLTKADLIQDGEEDGWLTILEGSSHSLRHGYFITKHPSPKELEGEISHAEARRREARFFETTYPWNKRSDLQSRMGTPNLTKELSNLLGTLINQELPKLRREAKESLDTVRERLSALPPPPSDNPASELLRMITSFCDKVQSLIRGAESHERLIQKCRPAYKTFKRDIRRTAPQFKPYDSSLPHARRNYESSIDSESELDEHESDAMPISLARQLPYNVPFSAKVALIEKVFESWEDHCDTCFTTVYEATTDELYDLVQRHFGTFEATPLLDHVHTIVEEEIEKAKSKTLERVRWMLDLEYPPFTSNDHYFSSYRDKYLAHYKAARKPNQTEQDPELVQEALGLLARLGYPASEDVLARLHGPDEYDQELIVMAETSAYFHVCYKRIIDNIPRVVDHDFLRSIERELQPSLIAGLSLGTDQATERAGIYLAEDQQVTAERFQLLQKRDRLESVLSELYRFQITSGPSEGFVPLLLPSHSVAAPRRSASKPSITRPARAVFAKDRARTSMLLPAGSSVSSTESTNRTTPPLPPATMNAAVARLPPIRSPNLASAQPVTPVVPSESPTVAPARDSSLIHPESILDRLKKEQKILRKKAKAARTATEVVPKSPSTAAARTTLRAGASEFTPTLVTDAPSARAFGQVPASPSFTPQFAHRASLPTLTEPTYGQSTEYGWD</sequence>
<keyword evidence="7" id="KW-1185">Reference proteome</keyword>
<dbReference type="PROSITE" id="PS51718">
    <property type="entry name" value="G_DYNAMIN_2"/>
    <property type="match status" value="1"/>
</dbReference>
<dbReference type="AlphaFoldDB" id="K5WAJ2"/>
<evidence type="ECO:0000256" key="2">
    <source>
        <dbReference type="ARBA" id="ARBA00023134"/>
    </source>
</evidence>
<gene>
    <name evidence="6" type="ORF">PHACADRAFT_207519</name>
</gene>
<feature type="compositionally biased region" description="Polar residues" evidence="3">
    <location>
        <begin position="920"/>
        <end position="936"/>
    </location>
</feature>
<dbReference type="PANTHER" id="PTHR11566">
    <property type="entry name" value="DYNAMIN"/>
    <property type="match status" value="1"/>
</dbReference>
<keyword evidence="1" id="KW-0547">Nucleotide-binding</keyword>
<dbReference type="InterPro" id="IPR022812">
    <property type="entry name" value="Dynamin"/>
</dbReference>
<dbReference type="PROSITE" id="PS51388">
    <property type="entry name" value="GED"/>
    <property type="match status" value="1"/>
</dbReference>
<feature type="compositionally biased region" description="Low complexity" evidence="3">
    <location>
        <begin position="815"/>
        <end position="830"/>
    </location>
</feature>
<dbReference type="EMBL" id="JH930471">
    <property type="protein sequence ID" value="EKM56235.1"/>
    <property type="molecule type" value="Genomic_DNA"/>
</dbReference>